<dbReference type="Pfam" id="PF13577">
    <property type="entry name" value="SnoaL_4"/>
    <property type="match status" value="1"/>
</dbReference>
<dbReference type="SUPFAM" id="SSF54427">
    <property type="entry name" value="NTF2-like"/>
    <property type="match status" value="1"/>
</dbReference>
<dbReference type="EMBL" id="JBFXLS010000023">
    <property type="protein sequence ID" value="KAL2827796.1"/>
    <property type="molecule type" value="Genomic_DNA"/>
</dbReference>
<accession>A0ABR4IJ49</accession>
<reference evidence="2 3" key="1">
    <citation type="submission" date="2024-07" db="EMBL/GenBank/DDBJ databases">
        <title>Section-level genome sequencing and comparative genomics of Aspergillus sections Usti and Cavernicolus.</title>
        <authorList>
            <consortium name="Lawrence Berkeley National Laboratory"/>
            <person name="Nybo J.L."/>
            <person name="Vesth T.C."/>
            <person name="Theobald S."/>
            <person name="Frisvad J.C."/>
            <person name="Larsen T.O."/>
            <person name="Kjaerboelling I."/>
            <person name="Rothschild-Mancinelli K."/>
            <person name="Lyhne E.K."/>
            <person name="Kogle M.E."/>
            <person name="Barry K."/>
            <person name="Clum A."/>
            <person name="Na H."/>
            <person name="Ledsgaard L."/>
            <person name="Lin J."/>
            <person name="Lipzen A."/>
            <person name="Kuo A."/>
            <person name="Riley R."/>
            <person name="Mondo S."/>
            <person name="LaButti K."/>
            <person name="Haridas S."/>
            <person name="Pangalinan J."/>
            <person name="Salamov A.A."/>
            <person name="Simmons B.A."/>
            <person name="Magnuson J.K."/>
            <person name="Chen J."/>
            <person name="Drula E."/>
            <person name="Henrissat B."/>
            <person name="Wiebenga A."/>
            <person name="Lubbers R.J."/>
            <person name="Gomes A.C."/>
            <person name="Makela M.R."/>
            <person name="Stajich J."/>
            <person name="Grigoriev I.V."/>
            <person name="Mortensen U.H."/>
            <person name="De vries R.P."/>
            <person name="Baker S.E."/>
            <person name="Andersen M.R."/>
        </authorList>
    </citation>
    <scope>NUCLEOTIDE SEQUENCE [LARGE SCALE GENOMIC DNA]</scope>
    <source>
        <strain evidence="2 3">CBS 600.67</strain>
    </source>
</reference>
<dbReference type="InterPro" id="IPR032710">
    <property type="entry name" value="NTF2-like_dom_sf"/>
</dbReference>
<evidence type="ECO:0000259" key="1">
    <source>
        <dbReference type="Pfam" id="PF13577"/>
    </source>
</evidence>
<name>A0ABR4IJ49_9EURO</name>
<feature type="domain" description="SnoaL-like" evidence="1">
    <location>
        <begin position="18"/>
        <end position="144"/>
    </location>
</feature>
<dbReference type="InterPro" id="IPR037401">
    <property type="entry name" value="SnoaL-like"/>
</dbReference>
<evidence type="ECO:0000313" key="3">
    <source>
        <dbReference type="Proteomes" id="UP001610335"/>
    </source>
</evidence>
<sequence length="162" mass="17223">MSSIPSIPSLPPTLSPALTGREAITDTLYRCVLGLDTNDATLFDSAFIPSATFAINDKVSTGLPAIHTDTFDVITKLDTTHFLTNIRINIAEDGLTASATASALSQHYGGGKGVEPAQPSLMAGSLYFVELVKEEGSGLWKIEAFKMRVSWAEGDWAVMSGN</sequence>
<comment type="caution">
    <text evidence="2">The sequence shown here is derived from an EMBL/GenBank/DDBJ whole genome shotgun (WGS) entry which is preliminary data.</text>
</comment>
<dbReference type="Gene3D" id="3.10.450.50">
    <property type="match status" value="1"/>
</dbReference>
<organism evidence="2 3">
    <name type="scientific">Aspergillus cavernicola</name>
    <dbReference type="NCBI Taxonomy" id="176166"/>
    <lineage>
        <taxon>Eukaryota</taxon>
        <taxon>Fungi</taxon>
        <taxon>Dikarya</taxon>
        <taxon>Ascomycota</taxon>
        <taxon>Pezizomycotina</taxon>
        <taxon>Eurotiomycetes</taxon>
        <taxon>Eurotiomycetidae</taxon>
        <taxon>Eurotiales</taxon>
        <taxon>Aspergillaceae</taxon>
        <taxon>Aspergillus</taxon>
        <taxon>Aspergillus subgen. Nidulantes</taxon>
    </lineage>
</organism>
<protein>
    <recommendedName>
        <fullName evidence="1">SnoaL-like domain-containing protein</fullName>
    </recommendedName>
</protein>
<dbReference type="Proteomes" id="UP001610335">
    <property type="component" value="Unassembled WGS sequence"/>
</dbReference>
<evidence type="ECO:0000313" key="2">
    <source>
        <dbReference type="EMBL" id="KAL2827796.1"/>
    </source>
</evidence>
<proteinExistence type="predicted"/>
<gene>
    <name evidence="2" type="ORF">BDW59DRAFT_143835</name>
</gene>
<keyword evidence="3" id="KW-1185">Reference proteome</keyword>